<evidence type="ECO:0000256" key="8">
    <source>
        <dbReference type="ARBA" id="ARBA00033428"/>
    </source>
</evidence>
<protein>
    <recommendedName>
        <fullName evidence="4">Orotidine 5'-phosphate decarboxylase</fullName>
        <ecNumber evidence="3">4.1.1.23</ecNumber>
    </recommendedName>
    <alternativeName>
        <fullName evidence="8">OMP decarboxylase</fullName>
    </alternativeName>
</protein>
<dbReference type="Pfam" id="PF00215">
    <property type="entry name" value="OMPdecase"/>
    <property type="match status" value="1"/>
</dbReference>
<dbReference type="PANTHER" id="PTHR43375">
    <property type="entry name" value="OROTIDINE 5'-PHOSPHATE DECARBOXYLASE"/>
    <property type="match status" value="1"/>
</dbReference>
<dbReference type="InterPro" id="IPR011995">
    <property type="entry name" value="OMPdecase_type-2"/>
</dbReference>
<evidence type="ECO:0000256" key="9">
    <source>
        <dbReference type="ARBA" id="ARBA00049157"/>
    </source>
</evidence>
<evidence type="ECO:0000313" key="11">
    <source>
        <dbReference type="EMBL" id="SVA06606.1"/>
    </source>
</evidence>
<comment type="similarity">
    <text evidence="2">Belongs to the OMP decarboxylase family. Type 2 subfamily.</text>
</comment>
<evidence type="ECO:0000256" key="6">
    <source>
        <dbReference type="ARBA" id="ARBA00022975"/>
    </source>
</evidence>
<dbReference type="Gene3D" id="3.20.20.70">
    <property type="entry name" value="Aldolase class I"/>
    <property type="match status" value="1"/>
</dbReference>
<dbReference type="InterPro" id="IPR001754">
    <property type="entry name" value="OMPdeCOase_dom"/>
</dbReference>
<feature type="domain" description="Orotidine 5'-phosphate decarboxylase" evidence="10">
    <location>
        <begin position="18"/>
        <end position="249"/>
    </location>
</feature>
<proteinExistence type="inferred from homology"/>
<dbReference type="UniPathway" id="UPA00070">
    <property type="reaction ID" value="UER00120"/>
</dbReference>
<dbReference type="AlphaFoldDB" id="A0A381SRJ0"/>
<dbReference type="PANTHER" id="PTHR43375:SF1">
    <property type="entry name" value="OROTIDINE 5'-PHOSPHATE DECARBOXYLASE"/>
    <property type="match status" value="1"/>
</dbReference>
<organism evidence="11">
    <name type="scientific">marine metagenome</name>
    <dbReference type="NCBI Taxonomy" id="408172"/>
    <lineage>
        <taxon>unclassified sequences</taxon>
        <taxon>metagenomes</taxon>
        <taxon>ecological metagenomes</taxon>
    </lineage>
</organism>
<comment type="pathway">
    <text evidence="1">Pyrimidine metabolism; UMP biosynthesis via de novo pathway; UMP from orotate: step 2/2.</text>
</comment>
<dbReference type="CDD" id="cd04725">
    <property type="entry name" value="OMP_decarboxylase_like"/>
    <property type="match status" value="1"/>
</dbReference>
<evidence type="ECO:0000256" key="1">
    <source>
        <dbReference type="ARBA" id="ARBA00004861"/>
    </source>
</evidence>
<evidence type="ECO:0000256" key="2">
    <source>
        <dbReference type="ARBA" id="ARBA00008847"/>
    </source>
</evidence>
<dbReference type="SMART" id="SM00934">
    <property type="entry name" value="OMPdecase"/>
    <property type="match status" value="1"/>
</dbReference>
<dbReference type="NCBIfam" id="TIGR02127">
    <property type="entry name" value="pyrF_sub2"/>
    <property type="match status" value="1"/>
</dbReference>
<dbReference type="GO" id="GO:0004590">
    <property type="term" value="F:orotidine-5'-phosphate decarboxylase activity"/>
    <property type="evidence" value="ECO:0007669"/>
    <property type="project" value="UniProtKB-EC"/>
</dbReference>
<keyword evidence="5" id="KW-0210">Decarboxylase</keyword>
<dbReference type="SUPFAM" id="SSF51366">
    <property type="entry name" value="Ribulose-phoshate binding barrel"/>
    <property type="match status" value="1"/>
</dbReference>
<evidence type="ECO:0000256" key="3">
    <source>
        <dbReference type="ARBA" id="ARBA00012321"/>
    </source>
</evidence>
<evidence type="ECO:0000259" key="10">
    <source>
        <dbReference type="SMART" id="SM00934"/>
    </source>
</evidence>
<gene>
    <name evidence="11" type="ORF">METZ01_LOCUS59460</name>
</gene>
<dbReference type="EMBL" id="UINC01003471">
    <property type="protein sequence ID" value="SVA06606.1"/>
    <property type="molecule type" value="Genomic_DNA"/>
</dbReference>
<sequence length="263" mass="28845">MTAFNSRLKSLCDDRESWLCVGLDMNPEAFGSNDLANLKDHTFNVIDATRDLAVAYKPNFAFFERWGAAGFAWLEETAMYIGDDHIKIADAKRGDIGNTAIQYADSIFGHFGFDCVTLSPYMGRDSIDPFIHDPEKGVFILCRTSNPSAEDFQNILSDDSKLYEKVAMWANGLNDKNNVGLVVGATAPEELTRIREISPDLSMLIPGVGAQGGDLEHSVKVGNQSGVGLINISRGISFAGDMSEKAIRSAAEEYVNKMRNCIQ</sequence>
<evidence type="ECO:0000256" key="4">
    <source>
        <dbReference type="ARBA" id="ARBA00021923"/>
    </source>
</evidence>
<reference evidence="11" key="1">
    <citation type="submission" date="2018-05" db="EMBL/GenBank/DDBJ databases">
        <authorList>
            <person name="Lanie J.A."/>
            <person name="Ng W.-L."/>
            <person name="Kazmierczak K.M."/>
            <person name="Andrzejewski T.M."/>
            <person name="Davidsen T.M."/>
            <person name="Wayne K.J."/>
            <person name="Tettelin H."/>
            <person name="Glass J.I."/>
            <person name="Rusch D."/>
            <person name="Podicherti R."/>
            <person name="Tsui H.-C.T."/>
            <person name="Winkler M.E."/>
        </authorList>
    </citation>
    <scope>NUCLEOTIDE SEQUENCE</scope>
</reference>
<accession>A0A381SRJ0</accession>
<keyword evidence="6" id="KW-0665">Pyrimidine biosynthesis</keyword>
<evidence type="ECO:0000256" key="7">
    <source>
        <dbReference type="ARBA" id="ARBA00023239"/>
    </source>
</evidence>
<name>A0A381SRJ0_9ZZZZ</name>
<comment type="catalytic activity">
    <reaction evidence="9">
        <text>orotidine 5'-phosphate + H(+) = UMP + CO2</text>
        <dbReference type="Rhea" id="RHEA:11596"/>
        <dbReference type="ChEBI" id="CHEBI:15378"/>
        <dbReference type="ChEBI" id="CHEBI:16526"/>
        <dbReference type="ChEBI" id="CHEBI:57538"/>
        <dbReference type="ChEBI" id="CHEBI:57865"/>
        <dbReference type="EC" id="4.1.1.23"/>
    </reaction>
</comment>
<dbReference type="GO" id="GO:0006207">
    <property type="term" value="P:'de novo' pyrimidine nucleobase biosynthetic process"/>
    <property type="evidence" value="ECO:0007669"/>
    <property type="project" value="InterPro"/>
</dbReference>
<dbReference type="InterPro" id="IPR013785">
    <property type="entry name" value="Aldolase_TIM"/>
</dbReference>
<keyword evidence="7" id="KW-0456">Lyase</keyword>
<dbReference type="InterPro" id="IPR011060">
    <property type="entry name" value="RibuloseP-bd_barrel"/>
</dbReference>
<dbReference type="EC" id="4.1.1.23" evidence="3"/>
<evidence type="ECO:0000256" key="5">
    <source>
        <dbReference type="ARBA" id="ARBA00022793"/>
    </source>
</evidence>
<dbReference type="GO" id="GO:0044205">
    <property type="term" value="P:'de novo' UMP biosynthetic process"/>
    <property type="evidence" value="ECO:0007669"/>
    <property type="project" value="UniProtKB-UniPathway"/>
</dbReference>